<dbReference type="AlphaFoldDB" id="A0A8H5B9R6"/>
<feature type="compositionally biased region" description="Polar residues" evidence="1">
    <location>
        <begin position="35"/>
        <end position="54"/>
    </location>
</feature>
<evidence type="ECO:0000313" key="2">
    <source>
        <dbReference type="EMBL" id="KAF5319339.1"/>
    </source>
</evidence>
<gene>
    <name evidence="2" type="ORF">D9619_008893</name>
</gene>
<name>A0A8H5B9R6_9AGAR</name>
<organism evidence="2 3">
    <name type="scientific">Psilocybe cf. subviscida</name>
    <dbReference type="NCBI Taxonomy" id="2480587"/>
    <lineage>
        <taxon>Eukaryota</taxon>
        <taxon>Fungi</taxon>
        <taxon>Dikarya</taxon>
        <taxon>Basidiomycota</taxon>
        <taxon>Agaricomycotina</taxon>
        <taxon>Agaricomycetes</taxon>
        <taxon>Agaricomycetidae</taxon>
        <taxon>Agaricales</taxon>
        <taxon>Agaricineae</taxon>
        <taxon>Strophariaceae</taxon>
        <taxon>Psilocybe</taxon>
    </lineage>
</organism>
<dbReference type="EMBL" id="JAACJJ010000029">
    <property type="protein sequence ID" value="KAF5319339.1"/>
    <property type="molecule type" value="Genomic_DNA"/>
</dbReference>
<keyword evidence="3" id="KW-1185">Reference proteome</keyword>
<protein>
    <submittedName>
        <fullName evidence="2">Uncharacterized protein</fullName>
    </submittedName>
</protein>
<reference evidence="2 3" key="1">
    <citation type="journal article" date="2020" name="ISME J.">
        <title>Uncovering the hidden diversity of litter-decomposition mechanisms in mushroom-forming fungi.</title>
        <authorList>
            <person name="Floudas D."/>
            <person name="Bentzer J."/>
            <person name="Ahren D."/>
            <person name="Johansson T."/>
            <person name="Persson P."/>
            <person name="Tunlid A."/>
        </authorList>
    </citation>
    <scope>NUCLEOTIDE SEQUENCE [LARGE SCALE GENOMIC DNA]</scope>
    <source>
        <strain evidence="2 3">CBS 101986</strain>
    </source>
</reference>
<feature type="region of interest" description="Disordered" evidence="1">
    <location>
        <begin position="9"/>
        <end position="88"/>
    </location>
</feature>
<comment type="caution">
    <text evidence="2">The sequence shown here is derived from an EMBL/GenBank/DDBJ whole genome shotgun (WGS) entry which is preliminary data.</text>
</comment>
<evidence type="ECO:0000256" key="1">
    <source>
        <dbReference type="SAM" id="MobiDB-lite"/>
    </source>
</evidence>
<evidence type="ECO:0000313" key="3">
    <source>
        <dbReference type="Proteomes" id="UP000567179"/>
    </source>
</evidence>
<dbReference type="Proteomes" id="UP000567179">
    <property type="component" value="Unassembled WGS sequence"/>
</dbReference>
<proteinExistence type="predicted"/>
<accession>A0A8H5B9R6</accession>
<sequence>MTFNTFTVIDKSLPGCNETDTDTSPELLPVEGNVAGSSLENSTSSDTMEGTSGASGPDKGGAASGCGQPKDPQEALNPAPSKAKEIPLNTNKFFSPEITDCVAALQNLSALIRPRDLFTNVVLDPQIDLWTRA</sequence>